<dbReference type="PROSITE" id="PS01081">
    <property type="entry name" value="HTH_TETR_1"/>
    <property type="match status" value="1"/>
</dbReference>
<evidence type="ECO:0000256" key="2">
    <source>
        <dbReference type="ARBA" id="ARBA00023125"/>
    </source>
</evidence>
<keyword evidence="2 4" id="KW-0238">DNA-binding</keyword>
<feature type="domain" description="HTH tetR-type" evidence="5">
    <location>
        <begin position="11"/>
        <end position="71"/>
    </location>
</feature>
<keyword evidence="7" id="KW-1185">Reference proteome</keyword>
<dbReference type="InterPro" id="IPR036271">
    <property type="entry name" value="Tet_transcr_reg_TetR-rel_C_sf"/>
</dbReference>
<dbReference type="RefSeq" id="WP_344144723.1">
    <property type="nucleotide sequence ID" value="NZ_BAAAQI010000011.1"/>
</dbReference>
<dbReference type="InterPro" id="IPR001647">
    <property type="entry name" value="HTH_TetR"/>
</dbReference>
<dbReference type="EMBL" id="JBHSIY010000013">
    <property type="protein sequence ID" value="MFC4868154.1"/>
    <property type="molecule type" value="Genomic_DNA"/>
</dbReference>
<keyword evidence="1" id="KW-0805">Transcription regulation</keyword>
<sequence length="235" mass="26163">MARTVDEESHARRREEFLDAAQRLIATTGYERMSVRDVLDEANASRGAFYHYFGSKQELLWAVVERMGDDLLQRLRSAVDASGPDALTRLRTYFATLAALKLPQRRLLVPALRIWQSDANVLTRHKVRADIIERHTPLLAAIVREGARQGVFTAPSPEHTGRLLITLVQDLNDELARLFLAFEAGRADAGDIEHTVAAYSSALERALGLPDGSIAIADPASLAEWFDPPAEHDRI</sequence>
<dbReference type="PROSITE" id="PS50977">
    <property type="entry name" value="HTH_TETR_2"/>
    <property type="match status" value="1"/>
</dbReference>
<dbReference type="Proteomes" id="UP001595858">
    <property type="component" value="Unassembled WGS sequence"/>
</dbReference>
<keyword evidence="3" id="KW-0804">Transcription</keyword>
<evidence type="ECO:0000313" key="6">
    <source>
        <dbReference type="EMBL" id="MFC4868154.1"/>
    </source>
</evidence>
<dbReference type="InterPro" id="IPR023772">
    <property type="entry name" value="DNA-bd_HTH_TetR-type_CS"/>
</dbReference>
<evidence type="ECO:0000313" key="7">
    <source>
        <dbReference type="Proteomes" id="UP001595858"/>
    </source>
</evidence>
<dbReference type="PANTHER" id="PTHR47506:SF6">
    <property type="entry name" value="HTH-TYPE TRANSCRIPTIONAL REPRESSOR NEMR"/>
    <property type="match status" value="1"/>
</dbReference>
<feature type="DNA-binding region" description="H-T-H motif" evidence="4">
    <location>
        <begin position="34"/>
        <end position="53"/>
    </location>
</feature>
<evidence type="ECO:0000256" key="1">
    <source>
        <dbReference type="ARBA" id="ARBA00023015"/>
    </source>
</evidence>
<proteinExistence type="predicted"/>
<protein>
    <submittedName>
        <fullName evidence="6">TetR/AcrR family transcriptional regulator</fullName>
    </submittedName>
</protein>
<comment type="caution">
    <text evidence="6">The sequence shown here is derived from an EMBL/GenBank/DDBJ whole genome shotgun (WGS) entry which is preliminary data.</text>
</comment>
<evidence type="ECO:0000259" key="5">
    <source>
        <dbReference type="PROSITE" id="PS50977"/>
    </source>
</evidence>
<reference evidence="7" key="1">
    <citation type="journal article" date="2019" name="Int. J. Syst. Evol. Microbiol.">
        <title>The Global Catalogue of Microorganisms (GCM) 10K type strain sequencing project: providing services to taxonomists for standard genome sequencing and annotation.</title>
        <authorList>
            <consortium name="The Broad Institute Genomics Platform"/>
            <consortium name="The Broad Institute Genome Sequencing Center for Infectious Disease"/>
            <person name="Wu L."/>
            <person name="Ma J."/>
        </authorList>
    </citation>
    <scope>NUCLEOTIDE SEQUENCE [LARGE SCALE GENOMIC DNA]</scope>
    <source>
        <strain evidence="7">CGMCC 4.7304</strain>
    </source>
</reference>
<dbReference type="Pfam" id="PF00440">
    <property type="entry name" value="TetR_N"/>
    <property type="match status" value="1"/>
</dbReference>
<gene>
    <name evidence="6" type="ORF">ACFPCZ_16070</name>
</gene>
<dbReference type="PRINTS" id="PR00455">
    <property type="entry name" value="HTHTETR"/>
</dbReference>
<evidence type="ECO:0000256" key="3">
    <source>
        <dbReference type="ARBA" id="ARBA00023163"/>
    </source>
</evidence>
<name>A0ABV9SLN1_9ACTN</name>
<accession>A0ABV9SLN1</accession>
<dbReference type="PANTHER" id="PTHR47506">
    <property type="entry name" value="TRANSCRIPTIONAL REGULATORY PROTEIN"/>
    <property type="match status" value="1"/>
</dbReference>
<evidence type="ECO:0000256" key="4">
    <source>
        <dbReference type="PROSITE-ProRule" id="PRU00335"/>
    </source>
</evidence>
<dbReference type="Gene3D" id="1.10.357.10">
    <property type="entry name" value="Tetracycline Repressor, domain 2"/>
    <property type="match status" value="1"/>
</dbReference>
<dbReference type="InterPro" id="IPR009057">
    <property type="entry name" value="Homeodomain-like_sf"/>
</dbReference>
<dbReference type="SUPFAM" id="SSF46689">
    <property type="entry name" value="Homeodomain-like"/>
    <property type="match status" value="1"/>
</dbReference>
<dbReference type="SUPFAM" id="SSF48498">
    <property type="entry name" value="Tetracyclin repressor-like, C-terminal domain"/>
    <property type="match status" value="1"/>
</dbReference>
<organism evidence="6 7">
    <name type="scientific">Streptomonospora arabica</name>
    <dbReference type="NCBI Taxonomy" id="412417"/>
    <lineage>
        <taxon>Bacteria</taxon>
        <taxon>Bacillati</taxon>
        <taxon>Actinomycetota</taxon>
        <taxon>Actinomycetes</taxon>
        <taxon>Streptosporangiales</taxon>
        <taxon>Nocardiopsidaceae</taxon>
        <taxon>Streptomonospora</taxon>
    </lineage>
</organism>